<gene>
    <name evidence="3" type="ORF">GCM10010990_05700</name>
</gene>
<dbReference type="InterPro" id="IPR037185">
    <property type="entry name" value="EmrE-like"/>
</dbReference>
<feature type="transmembrane region" description="Helical" evidence="1">
    <location>
        <begin position="108"/>
        <end position="127"/>
    </location>
</feature>
<feature type="transmembrane region" description="Helical" evidence="1">
    <location>
        <begin position="134"/>
        <end position="154"/>
    </location>
</feature>
<dbReference type="AlphaFoldDB" id="A0A917DRB5"/>
<accession>A0A917DRB5</accession>
<feature type="transmembrane region" description="Helical" evidence="1">
    <location>
        <begin position="46"/>
        <end position="63"/>
    </location>
</feature>
<protein>
    <submittedName>
        <fullName evidence="3">Membrane protein</fullName>
    </submittedName>
</protein>
<feature type="transmembrane region" description="Helical" evidence="1">
    <location>
        <begin position="274"/>
        <end position="292"/>
    </location>
</feature>
<dbReference type="OrthoDB" id="8770617at2"/>
<keyword evidence="1" id="KW-1133">Transmembrane helix</keyword>
<feature type="transmembrane region" description="Helical" evidence="1">
    <location>
        <begin position="75"/>
        <end position="96"/>
    </location>
</feature>
<dbReference type="PANTHER" id="PTHR22911:SF76">
    <property type="entry name" value="EAMA DOMAIN-CONTAINING PROTEIN"/>
    <property type="match status" value="1"/>
</dbReference>
<evidence type="ECO:0000259" key="2">
    <source>
        <dbReference type="Pfam" id="PF00892"/>
    </source>
</evidence>
<feature type="transmembrane region" description="Helical" evidence="1">
    <location>
        <begin position="12"/>
        <end position="34"/>
    </location>
</feature>
<feature type="transmembrane region" description="Helical" evidence="1">
    <location>
        <begin position="222"/>
        <end position="240"/>
    </location>
</feature>
<feature type="transmembrane region" description="Helical" evidence="1">
    <location>
        <begin position="191"/>
        <end position="210"/>
    </location>
</feature>
<name>A0A917DRB5_9SPHN</name>
<feature type="domain" description="EamA" evidence="2">
    <location>
        <begin position="20"/>
        <end position="148"/>
    </location>
</feature>
<comment type="caution">
    <text evidence="3">The sequence shown here is derived from an EMBL/GenBank/DDBJ whole genome shotgun (WGS) entry which is preliminary data.</text>
</comment>
<feature type="domain" description="EamA" evidence="2">
    <location>
        <begin position="160"/>
        <end position="290"/>
    </location>
</feature>
<reference evidence="3" key="2">
    <citation type="submission" date="2020-09" db="EMBL/GenBank/DDBJ databases">
        <authorList>
            <person name="Sun Q."/>
            <person name="Zhou Y."/>
        </authorList>
    </citation>
    <scope>NUCLEOTIDE SEQUENCE</scope>
    <source>
        <strain evidence="3">CGMCC 1.15360</strain>
    </source>
</reference>
<reference evidence="3" key="1">
    <citation type="journal article" date="2014" name="Int. J. Syst. Evol. Microbiol.">
        <title>Complete genome sequence of Corynebacterium casei LMG S-19264T (=DSM 44701T), isolated from a smear-ripened cheese.</title>
        <authorList>
            <consortium name="US DOE Joint Genome Institute (JGI-PGF)"/>
            <person name="Walter F."/>
            <person name="Albersmeier A."/>
            <person name="Kalinowski J."/>
            <person name="Ruckert C."/>
        </authorList>
    </citation>
    <scope>NUCLEOTIDE SEQUENCE</scope>
    <source>
        <strain evidence="3">CGMCC 1.15360</strain>
    </source>
</reference>
<dbReference type="PANTHER" id="PTHR22911">
    <property type="entry name" value="ACYL-MALONYL CONDENSING ENZYME-RELATED"/>
    <property type="match status" value="1"/>
</dbReference>
<dbReference type="EMBL" id="BMIP01000001">
    <property type="protein sequence ID" value="GGD59215.1"/>
    <property type="molecule type" value="Genomic_DNA"/>
</dbReference>
<sequence length="302" mass="32073">MHDALSGTPRRRFAIGPMAMLIAGNAALALGPWLVRIADTGPVAAGFWRLALAFPVILVLALREERAGFAHIGRAGIALMVLAGLFFAADLASWHIGIERTRMGNAALFGNSGSVILMVWGLFVAWRRPHHFELLAITAAIGGALILLDGSLAISRQNLIGDLFSLAAGIFYAGYLLALRSVRPHLGPWQLLAVTGITGAPVLLVIALMLGERILPHEWSALFLLALSSQMVGQGLLIRALGWFSPLVIGVSLLTEPAVAALIGHVFFDEVLSAMDMLGMAMVASALVLARLSETAPGRKRI</sequence>
<evidence type="ECO:0000313" key="4">
    <source>
        <dbReference type="Proteomes" id="UP000612349"/>
    </source>
</evidence>
<evidence type="ECO:0000313" key="3">
    <source>
        <dbReference type="EMBL" id="GGD59215.1"/>
    </source>
</evidence>
<keyword evidence="1" id="KW-0472">Membrane</keyword>
<dbReference type="GO" id="GO:0016020">
    <property type="term" value="C:membrane"/>
    <property type="evidence" value="ECO:0007669"/>
    <property type="project" value="InterPro"/>
</dbReference>
<dbReference type="SUPFAM" id="SSF103481">
    <property type="entry name" value="Multidrug resistance efflux transporter EmrE"/>
    <property type="match status" value="2"/>
</dbReference>
<evidence type="ECO:0000256" key="1">
    <source>
        <dbReference type="SAM" id="Phobius"/>
    </source>
</evidence>
<dbReference type="Proteomes" id="UP000612349">
    <property type="component" value="Unassembled WGS sequence"/>
</dbReference>
<dbReference type="InterPro" id="IPR000620">
    <property type="entry name" value="EamA_dom"/>
</dbReference>
<keyword evidence="1" id="KW-0812">Transmembrane</keyword>
<feature type="transmembrane region" description="Helical" evidence="1">
    <location>
        <begin position="247"/>
        <end position="268"/>
    </location>
</feature>
<keyword evidence="4" id="KW-1185">Reference proteome</keyword>
<feature type="transmembrane region" description="Helical" evidence="1">
    <location>
        <begin position="160"/>
        <end position="179"/>
    </location>
</feature>
<dbReference type="Pfam" id="PF00892">
    <property type="entry name" value="EamA"/>
    <property type="match status" value="2"/>
</dbReference>
<proteinExistence type="predicted"/>
<organism evidence="3 4">
    <name type="scientific">Croceicoccus mobilis</name>
    <dbReference type="NCBI Taxonomy" id="1703339"/>
    <lineage>
        <taxon>Bacteria</taxon>
        <taxon>Pseudomonadati</taxon>
        <taxon>Pseudomonadota</taxon>
        <taxon>Alphaproteobacteria</taxon>
        <taxon>Sphingomonadales</taxon>
        <taxon>Erythrobacteraceae</taxon>
        <taxon>Croceicoccus</taxon>
    </lineage>
</organism>